<feature type="transmembrane region" description="Helical" evidence="11">
    <location>
        <begin position="625"/>
        <end position="649"/>
    </location>
</feature>
<dbReference type="InterPro" id="IPR001638">
    <property type="entry name" value="Solute-binding_3/MltF_N"/>
</dbReference>
<dbReference type="HOGENOM" id="CLU_011986_0_0_6"/>
<dbReference type="GO" id="GO:0015276">
    <property type="term" value="F:ligand-gated monoatomic ion channel activity"/>
    <property type="evidence" value="ECO:0007669"/>
    <property type="project" value="InterPro"/>
</dbReference>
<evidence type="ECO:0000256" key="8">
    <source>
        <dbReference type="ARBA" id="ARBA00022970"/>
    </source>
</evidence>
<dbReference type="CDD" id="cd06261">
    <property type="entry name" value="TM_PBP2"/>
    <property type="match status" value="1"/>
</dbReference>
<organism evidence="14 15">
    <name type="scientific">Thiorhodovibrio frisius</name>
    <dbReference type="NCBI Taxonomy" id="631362"/>
    <lineage>
        <taxon>Bacteria</taxon>
        <taxon>Pseudomonadati</taxon>
        <taxon>Pseudomonadota</taxon>
        <taxon>Gammaproteobacteria</taxon>
        <taxon>Chromatiales</taxon>
        <taxon>Chromatiaceae</taxon>
        <taxon>Thiorhodovibrio</taxon>
    </lineage>
</organism>
<dbReference type="Pfam" id="PF00528">
    <property type="entry name" value="BPD_transp_1"/>
    <property type="match status" value="1"/>
</dbReference>
<dbReference type="SMART" id="SM00079">
    <property type="entry name" value="PBPe"/>
    <property type="match status" value="1"/>
</dbReference>
<sequence>MTITGRLMAPAMPEGEIGCFTVKPWMKANMTLSRGWLLILTLLSLLGLNSCDSGAPSADSGPVAGRSIALSAEPAGTDARGERAASGWRSMDDLEHARIGVIMGTVMSLHMEKTHPEAKLTSFNASADLIVAIKSGKVDAGLFDAISAKAIIQAHPQLAVLDDDLFRYDLGVGFSRKQPELRERFNAFLQRIRADGRYAEISGRWFDGDPEQVQMPDLLRAQAPKGHFVLGLSISDLPYVAYKDGRYVGFDVEILQAFAAEEGIELAMRSLDFGALIPALAAGKVDIITDGIAITPERAKAVDFSAPYVEGHAVAVVLRSRLAPQAESGAGAPSTTGWQSLADLSKGRLAVFNGTAQDIFVTKAFPQAQILRFNSQADFVLAVKTGKVDAAITDANAIREIVKANPDLAVLADDFYSTAIAAAFAKGNNELRERFDRFLTAARADGTLASIQRRWLIDQPETVVMADIPKASSGETISVGTSYLIGLPFVSQAAGEPIGHDIEILQRFAAQEGLALNIIPMEFDAMIASLAVGKIDMIMARLSVTDERKAKVDFSIPYDEERSAALVLKERLGPPSAQQSASTPGARSPSSTATNQPPSGVDDLLASMHANFVLEQRWKLILSGLWVTVVISVASTLVGTLLGAFICWLRMSPQTVLRLLGSGYIFLIRGLPVLLLLMLIFYVAFASINIDPILVAIIAFGMNFAAYVSEMFRTGIKGVEHGQTEAGIAMGFTRVQTFLYIVMPQAVRRILPVYRGEFISMVKMTSIVGYIGVQDLTKAGDIIRSRTFEAFLPLIMVAAVYFLIIWVLGLVLDDIDRRTDPKRRAKAGSHSGFISARSADSRAALCKR</sequence>
<evidence type="ECO:0000256" key="3">
    <source>
        <dbReference type="ARBA" id="ARBA00010333"/>
    </source>
</evidence>
<name>H8Z8S4_9GAMM</name>
<keyword evidence="6 11" id="KW-0812">Transmembrane</keyword>
<dbReference type="AlphaFoldDB" id="H8Z8S4"/>
<dbReference type="Proteomes" id="UP000002964">
    <property type="component" value="Unassembled WGS sequence"/>
</dbReference>
<protein>
    <submittedName>
        <fullName evidence="14">ABC-type amino acid transport system, permease component</fullName>
    </submittedName>
</protein>
<feature type="compositionally biased region" description="Polar residues" evidence="12">
    <location>
        <begin position="576"/>
        <end position="597"/>
    </location>
</feature>
<evidence type="ECO:0000313" key="14">
    <source>
        <dbReference type="EMBL" id="EIC19479.1"/>
    </source>
</evidence>
<evidence type="ECO:0000256" key="4">
    <source>
        <dbReference type="ARBA" id="ARBA00022448"/>
    </source>
</evidence>
<dbReference type="eggNOG" id="COG0765">
    <property type="taxonomic scope" value="Bacteria"/>
</dbReference>
<dbReference type="InterPro" id="IPR001320">
    <property type="entry name" value="Iontro_rcpt_C"/>
</dbReference>
<dbReference type="InterPro" id="IPR000515">
    <property type="entry name" value="MetI-like"/>
</dbReference>
<dbReference type="PROSITE" id="PS50928">
    <property type="entry name" value="ABC_TM1"/>
    <property type="match status" value="1"/>
</dbReference>
<comment type="similarity">
    <text evidence="2">Belongs to the binding-protein-dependent transport system permease family. HisMQ subfamily.</text>
</comment>
<dbReference type="Pfam" id="PF00497">
    <property type="entry name" value="SBP_bac_3"/>
    <property type="match status" value="2"/>
</dbReference>
<comment type="subcellular location">
    <subcellularLocation>
        <location evidence="1">Cell inner membrane</location>
        <topology evidence="1">Multi-pass membrane protein</topology>
    </subcellularLocation>
    <subcellularLocation>
        <location evidence="11">Cell membrane</location>
        <topology evidence="11">Multi-pass membrane protein</topology>
    </subcellularLocation>
</comment>
<keyword evidence="8" id="KW-0029">Amino-acid transport</keyword>
<dbReference type="SMART" id="SM00062">
    <property type="entry name" value="PBPb"/>
    <property type="match status" value="3"/>
</dbReference>
<gene>
    <name evidence="14" type="ORF">Thi970DRAFT_05004</name>
</gene>
<dbReference type="InterPro" id="IPR035906">
    <property type="entry name" value="MetI-like_sf"/>
</dbReference>
<accession>H8Z8S4</accession>
<feature type="transmembrane region" description="Helical" evidence="11">
    <location>
        <begin position="753"/>
        <end position="771"/>
    </location>
</feature>
<keyword evidence="5" id="KW-1003">Cell membrane</keyword>
<feature type="region of interest" description="Disordered" evidence="12">
    <location>
        <begin position="573"/>
        <end position="597"/>
    </location>
</feature>
<evidence type="ECO:0000256" key="11">
    <source>
        <dbReference type="RuleBase" id="RU363032"/>
    </source>
</evidence>
<dbReference type="SUPFAM" id="SSF53850">
    <property type="entry name" value="Periplasmic binding protein-like II"/>
    <property type="match status" value="3"/>
</dbReference>
<keyword evidence="10 11" id="KW-0472">Membrane</keyword>
<dbReference type="Gene3D" id="3.40.190.10">
    <property type="entry name" value="Periplasmic binding protein-like II"/>
    <property type="match status" value="4"/>
</dbReference>
<evidence type="ECO:0000256" key="7">
    <source>
        <dbReference type="ARBA" id="ARBA00022729"/>
    </source>
</evidence>
<reference evidence="15" key="1">
    <citation type="submission" date="2011-06" db="EMBL/GenBank/DDBJ databases">
        <authorList>
            <consortium name="US DOE Joint Genome Institute (JGI-PGF)"/>
            <person name="Lucas S."/>
            <person name="Han J."/>
            <person name="Lapidus A."/>
            <person name="Cheng J.-F."/>
            <person name="Goodwin L."/>
            <person name="Pitluck S."/>
            <person name="Peters L."/>
            <person name="Land M.L."/>
            <person name="Hauser L."/>
            <person name="Vogl K."/>
            <person name="Liu Z."/>
            <person name="Overmann J."/>
            <person name="Frigaard N.-U."/>
            <person name="Bryant D.A."/>
            <person name="Woyke T.J."/>
        </authorList>
    </citation>
    <scope>NUCLEOTIDE SEQUENCE [LARGE SCALE GENOMIC DNA]</scope>
    <source>
        <strain evidence="15">970</strain>
    </source>
</reference>
<proteinExistence type="inferred from homology"/>
<dbReference type="Gene3D" id="1.10.3720.10">
    <property type="entry name" value="MetI-like"/>
    <property type="match status" value="1"/>
</dbReference>
<dbReference type="InterPro" id="IPR010065">
    <property type="entry name" value="AA_ABC_transptr_permease_3TM"/>
</dbReference>
<dbReference type="SUPFAM" id="SSF161098">
    <property type="entry name" value="MetI-like"/>
    <property type="match status" value="1"/>
</dbReference>
<dbReference type="PANTHER" id="PTHR35936">
    <property type="entry name" value="MEMBRANE-BOUND LYTIC MUREIN TRANSGLYCOSYLASE F"/>
    <property type="match status" value="1"/>
</dbReference>
<feature type="transmembrane region" description="Helical" evidence="11">
    <location>
        <begin position="690"/>
        <end position="708"/>
    </location>
</feature>
<dbReference type="NCBIfam" id="TIGR01726">
    <property type="entry name" value="HEQRo_perm_3TM"/>
    <property type="match status" value="1"/>
</dbReference>
<dbReference type="EMBL" id="JH603171">
    <property type="protein sequence ID" value="EIC19479.1"/>
    <property type="molecule type" value="Genomic_DNA"/>
</dbReference>
<evidence type="ECO:0000256" key="1">
    <source>
        <dbReference type="ARBA" id="ARBA00004429"/>
    </source>
</evidence>
<evidence type="ECO:0000256" key="2">
    <source>
        <dbReference type="ARBA" id="ARBA00010072"/>
    </source>
</evidence>
<evidence type="ECO:0000256" key="5">
    <source>
        <dbReference type="ARBA" id="ARBA00022475"/>
    </source>
</evidence>
<dbReference type="GO" id="GO:0006865">
    <property type="term" value="P:amino acid transport"/>
    <property type="evidence" value="ECO:0007669"/>
    <property type="project" value="UniProtKB-KW"/>
</dbReference>
<keyword evidence="9 11" id="KW-1133">Transmembrane helix</keyword>
<keyword evidence="15" id="KW-1185">Reference proteome</keyword>
<feature type="transmembrane region" description="Helical" evidence="11">
    <location>
        <begin position="661"/>
        <end position="684"/>
    </location>
</feature>
<evidence type="ECO:0000313" key="15">
    <source>
        <dbReference type="Proteomes" id="UP000002964"/>
    </source>
</evidence>
<evidence type="ECO:0000256" key="6">
    <source>
        <dbReference type="ARBA" id="ARBA00022692"/>
    </source>
</evidence>
<feature type="domain" description="ABC transmembrane type-1" evidence="13">
    <location>
        <begin position="625"/>
        <end position="812"/>
    </location>
</feature>
<evidence type="ECO:0000259" key="13">
    <source>
        <dbReference type="PROSITE" id="PS50928"/>
    </source>
</evidence>
<dbReference type="STRING" id="631362.Thi970DRAFT_05004"/>
<reference evidence="14 15" key="2">
    <citation type="submission" date="2011-11" db="EMBL/GenBank/DDBJ databases">
        <authorList>
            <consortium name="US DOE Joint Genome Institute"/>
            <person name="Lucas S."/>
            <person name="Han J."/>
            <person name="Lapidus A."/>
            <person name="Cheng J.-F."/>
            <person name="Goodwin L."/>
            <person name="Pitluck S."/>
            <person name="Peters L."/>
            <person name="Ovchinnikova G."/>
            <person name="Zhang X."/>
            <person name="Detter J.C."/>
            <person name="Han C."/>
            <person name="Tapia R."/>
            <person name="Land M."/>
            <person name="Hauser L."/>
            <person name="Kyrpides N."/>
            <person name="Ivanova N."/>
            <person name="Pagani I."/>
            <person name="Vogl K."/>
            <person name="Liu Z."/>
            <person name="Overmann J."/>
            <person name="Frigaard N.-U."/>
            <person name="Bryant D."/>
            <person name="Woyke T."/>
        </authorList>
    </citation>
    <scope>NUCLEOTIDE SEQUENCE [LARGE SCALE GENOMIC DNA]</scope>
    <source>
        <strain evidence="14 15">970</strain>
    </source>
</reference>
<keyword evidence="4 11" id="KW-0813">Transport</keyword>
<evidence type="ECO:0000256" key="12">
    <source>
        <dbReference type="SAM" id="MobiDB-lite"/>
    </source>
</evidence>
<dbReference type="CDD" id="cd13530">
    <property type="entry name" value="PBP2_peptides_like"/>
    <property type="match status" value="1"/>
</dbReference>
<evidence type="ECO:0000256" key="10">
    <source>
        <dbReference type="ARBA" id="ARBA00023136"/>
    </source>
</evidence>
<comment type="similarity">
    <text evidence="3">Belongs to the bacterial solute-binding protein 3 family.</text>
</comment>
<keyword evidence="7" id="KW-0732">Signal</keyword>
<feature type="transmembrane region" description="Helical" evidence="11">
    <location>
        <begin position="791"/>
        <end position="812"/>
    </location>
</feature>
<evidence type="ECO:0000256" key="9">
    <source>
        <dbReference type="ARBA" id="ARBA00022989"/>
    </source>
</evidence>
<dbReference type="GO" id="GO:0043190">
    <property type="term" value="C:ATP-binding cassette (ABC) transporter complex"/>
    <property type="evidence" value="ECO:0007669"/>
    <property type="project" value="InterPro"/>
</dbReference>
<dbReference type="RefSeq" id="WP_009151708.1">
    <property type="nucleotide sequence ID" value="NZ_CP121471.1"/>
</dbReference>
<dbReference type="eggNOG" id="COG0834">
    <property type="taxonomic scope" value="Bacteria"/>
</dbReference>